<evidence type="ECO:0000259" key="1">
    <source>
        <dbReference type="PROSITE" id="PS51736"/>
    </source>
</evidence>
<dbReference type="InterPro" id="IPR038109">
    <property type="entry name" value="DNA_bind_recomb_sf"/>
</dbReference>
<organism evidence="2 3">
    <name type="scientific">Duganella zoogloeoides</name>
    <dbReference type="NCBI Taxonomy" id="75659"/>
    <lineage>
        <taxon>Bacteria</taxon>
        <taxon>Pseudomonadati</taxon>
        <taxon>Pseudomonadota</taxon>
        <taxon>Betaproteobacteria</taxon>
        <taxon>Burkholderiales</taxon>
        <taxon>Oxalobacteraceae</taxon>
        <taxon>Telluria group</taxon>
        <taxon>Duganella</taxon>
    </lineage>
</organism>
<sequence length="511" mass="57288">MKSSQAPSTVRLRAAAYVRMSTERQIYSTANQLDRIRQYAASHDVDVVTIYEDSGRSGLTKKGRPGLTQMIEDVQGNHDFALILVYDISRWGRFQDLDESAHYEYLCRLNGVNVAYCAEVFENDGTPFTAIIKALKRAAAAEYSRELSAKVFAGQCRMISMGYKTGGPPGYGLRRALLDSDGKIIQILKAGEWKAVQTHRVVLVPGPVAEIAIVNQVFKWYAEDGVGDRKIAAVLNEQSVATESGGPWTPDIIRGMLQNEKYIGNLIFNKASFKLRKTAVRNPPEEWVRCDGAITPIVPQELFNAVARERARRHRRYTDQELITSMQRIYNAHGRISSTLIDADPDLPTARLIARHFGTLFDAFTQAGIPNLRSNDFLVTRDQNYGFRDRMVAEATALAIGAGATAELMDAPHTLRLNGSVTVSMRAIRCAHDKKYGYYRWRIPARLAEGCDFLLVALLDRTNRNITSYLLFPTGDLDHRAIAFTESSIKRYSANQRWNLSDFFLPTSSAK</sequence>
<dbReference type="InterPro" id="IPR006119">
    <property type="entry name" value="Resolv_N"/>
</dbReference>
<dbReference type="Gene3D" id="3.40.50.1390">
    <property type="entry name" value="Resolvase, N-terminal catalytic domain"/>
    <property type="match status" value="1"/>
</dbReference>
<dbReference type="Pfam" id="PF07508">
    <property type="entry name" value="Recombinase"/>
    <property type="match status" value="1"/>
</dbReference>
<dbReference type="GeneID" id="43166555"/>
<dbReference type="EMBL" id="CP140152">
    <property type="protein sequence ID" value="WQH06871.1"/>
    <property type="molecule type" value="Genomic_DNA"/>
</dbReference>
<evidence type="ECO:0000313" key="3">
    <source>
        <dbReference type="Proteomes" id="UP001326110"/>
    </source>
</evidence>
<dbReference type="InterPro" id="IPR011109">
    <property type="entry name" value="DNA_bind_recombinase_dom"/>
</dbReference>
<dbReference type="Proteomes" id="UP001326110">
    <property type="component" value="Chromosome"/>
</dbReference>
<dbReference type="InterPro" id="IPR036162">
    <property type="entry name" value="Resolvase-like_N_sf"/>
</dbReference>
<dbReference type="PROSITE" id="PS51736">
    <property type="entry name" value="RECOMBINASES_3"/>
    <property type="match status" value="1"/>
</dbReference>
<dbReference type="PANTHER" id="PTHR30461">
    <property type="entry name" value="DNA-INVERTASE FROM LAMBDOID PROPHAGE"/>
    <property type="match status" value="1"/>
</dbReference>
<gene>
    <name evidence="2" type="ORF">SR858_11235</name>
</gene>
<dbReference type="Gene3D" id="3.90.1750.20">
    <property type="entry name" value="Putative Large Serine Recombinase, Chain B, Domain 2"/>
    <property type="match status" value="1"/>
</dbReference>
<keyword evidence="3" id="KW-1185">Reference proteome</keyword>
<dbReference type="SMART" id="SM00857">
    <property type="entry name" value="Resolvase"/>
    <property type="match status" value="1"/>
</dbReference>
<dbReference type="RefSeq" id="WP_084669857.1">
    <property type="nucleotide sequence ID" value="NZ_CP140152.1"/>
</dbReference>
<dbReference type="CDD" id="cd00338">
    <property type="entry name" value="Ser_Recombinase"/>
    <property type="match status" value="1"/>
</dbReference>
<protein>
    <submittedName>
        <fullName evidence="2">Recombinase family protein</fullName>
    </submittedName>
</protein>
<reference evidence="2 3" key="1">
    <citation type="submission" date="2023-11" db="EMBL/GenBank/DDBJ databases">
        <title>MicrobeMod: A computational toolkit for identifying prokaryotic methylation and restriction-modification with nanopore sequencing.</title>
        <authorList>
            <person name="Crits-Christoph A."/>
            <person name="Kang S.C."/>
            <person name="Lee H."/>
            <person name="Ostrov N."/>
        </authorList>
    </citation>
    <scope>NUCLEOTIDE SEQUENCE [LARGE SCALE GENOMIC DNA]</scope>
    <source>
        <strain evidence="2 3">ATCC 25935</strain>
    </source>
</reference>
<dbReference type="SUPFAM" id="SSF53041">
    <property type="entry name" value="Resolvase-like"/>
    <property type="match status" value="1"/>
</dbReference>
<accession>A0ABZ0Y486</accession>
<feature type="domain" description="Resolvase/invertase-type recombinase catalytic" evidence="1">
    <location>
        <begin position="13"/>
        <end position="162"/>
    </location>
</feature>
<dbReference type="PANTHER" id="PTHR30461:SF23">
    <property type="entry name" value="DNA RECOMBINASE-RELATED"/>
    <property type="match status" value="1"/>
</dbReference>
<name>A0ABZ0Y486_9BURK</name>
<dbReference type="Pfam" id="PF00239">
    <property type="entry name" value="Resolvase"/>
    <property type="match status" value="1"/>
</dbReference>
<dbReference type="InterPro" id="IPR050639">
    <property type="entry name" value="SSR_resolvase"/>
</dbReference>
<evidence type="ECO:0000313" key="2">
    <source>
        <dbReference type="EMBL" id="WQH06871.1"/>
    </source>
</evidence>
<proteinExistence type="predicted"/>